<evidence type="ECO:0000313" key="2">
    <source>
        <dbReference type="EMBL" id="KLU03030.1"/>
    </source>
</evidence>
<dbReference type="EMBL" id="LECT01000042">
    <property type="protein sequence ID" value="KLU03030.1"/>
    <property type="molecule type" value="Genomic_DNA"/>
</dbReference>
<organism evidence="2 3">
    <name type="scientific">Rhodopirellula islandica</name>
    <dbReference type="NCBI Taxonomy" id="595434"/>
    <lineage>
        <taxon>Bacteria</taxon>
        <taxon>Pseudomonadati</taxon>
        <taxon>Planctomycetota</taxon>
        <taxon>Planctomycetia</taxon>
        <taxon>Pirellulales</taxon>
        <taxon>Pirellulaceae</taxon>
        <taxon>Rhodopirellula</taxon>
    </lineage>
</organism>
<proteinExistence type="predicted"/>
<comment type="caution">
    <text evidence="2">The sequence shown here is derived from an EMBL/GenBank/DDBJ whole genome shotgun (WGS) entry which is preliminary data.</text>
</comment>
<keyword evidence="3" id="KW-1185">Reference proteome</keyword>
<evidence type="ECO:0000313" key="3">
    <source>
        <dbReference type="Proteomes" id="UP000036367"/>
    </source>
</evidence>
<dbReference type="PATRIC" id="fig|595434.4.peg.4742"/>
<accession>A0A0J1B879</accession>
<name>A0A0J1B879_RHOIS</name>
<feature type="region of interest" description="Disordered" evidence="1">
    <location>
        <begin position="1"/>
        <end position="39"/>
    </location>
</feature>
<dbReference type="AlphaFoldDB" id="A0A0J1B879"/>
<gene>
    <name evidence="2" type="ORF">RISK_005000</name>
</gene>
<dbReference type="Proteomes" id="UP000036367">
    <property type="component" value="Unassembled WGS sequence"/>
</dbReference>
<reference evidence="2" key="1">
    <citation type="submission" date="2015-05" db="EMBL/GenBank/DDBJ databases">
        <title>Permanent draft genome of Rhodopirellula islandicus K833.</title>
        <authorList>
            <person name="Kizina J."/>
            <person name="Richter M."/>
            <person name="Glockner F.O."/>
            <person name="Harder J."/>
        </authorList>
    </citation>
    <scope>NUCLEOTIDE SEQUENCE [LARGE SCALE GENOMIC DNA]</scope>
    <source>
        <strain evidence="2">K833</strain>
    </source>
</reference>
<protein>
    <submittedName>
        <fullName evidence="2">Uncharacterized protein</fullName>
    </submittedName>
</protein>
<sequence>MDAKDGGGVKQNESQAMIADVGSAKIEDRVPCDPSSPNE</sequence>
<evidence type="ECO:0000256" key="1">
    <source>
        <dbReference type="SAM" id="MobiDB-lite"/>
    </source>
</evidence>